<dbReference type="RefSeq" id="WP_331255515.1">
    <property type="nucleotide sequence ID" value="NZ_CP133270.1"/>
</dbReference>
<dbReference type="PANTHER" id="PTHR33529">
    <property type="entry name" value="SLR0882 PROTEIN-RELATED"/>
    <property type="match status" value="1"/>
</dbReference>
<keyword evidence="8" id="KW-1185">Reference proteome</keyword>
<keyword evidence="5 6" id="KW-0472">Membrane</keyword>
<protein>
    <submittedName>
        <fullName evidence="7">LPS export ABC transporter permease LptG</fullName>
    </submittedName>
</protein>
<evidence type="ECO:0000256" key="6">
    <source>
        <dbReference type="SAM" id="Phobius"/>
    </source>
</evidence>
<evidence type="ECO:0000256" key="2">
    <source>
        <dbReference type="ARBA" id="ARBA00022475"/>
    </source>
</evidence>
<evidence type="ECO:0000256" key="5">
    <source>
        <dbReference type="ARBA" id="ARBA00023136"/>
    </source>
</evidence>
<organism evidence="7 8">
    <name type="scientific">Candidatus Bealeia paramacronuclearis</name>
    <dbReference type="NCBI Taxonomy" id="1921001"/>
    <lineage>
        <taxon>Bacteria</taxon>
        <taxon>Pseudomonadati</taxon>
        <taxon>Pseudomonadota</taxon>
        <taxon>Alphaproteobacteria</taxon>
        <taxon>Holosporales</taxon>
        <taxon>Holosporaceae</taxon>
        <taxon>Candidatus Bealeia</taxon>
    </lineage>
</organism>
<feature type="transmembrane region" description="Helical" evidence="6">
    <location>
        <begin position="337"/>
        <end position="362"/>
    </location>
</feature>
<feature type="transmembrane region" description="Helical" evidence="6">
    <location>
        <begin position="103"/>
        <end position="125"/>
    </location>
</feature>
<comment type="subcellular location">
    <subcellularLocation>
        <location evidence="1">Cell membrane</location>
        <topology evidence="1">Multi-pass membrane protein</topology>
    </subcellularLocation>
</comment>
<feature type="transmembrane region" description="Helical" evidence="6">
    <location>
        <begin position="306"/>
        <end position="325"/>
    </location>
</feature>
<reference evidence="7 8" key="1">
    <citation type="journal article" date="2024" name="Environ. Microbiol.">
        <title>Novel evolutionary insights on the interactions of the Holosporales (Alphaproteobacteria) with eukaryotic hosts from comparative genomics.</title>
        <authorList>
            <person name="Giovannini M."/>
            <person name="Petroni G."/>
            <person name="Castelli M."/>
        </authorList>
    </citation>
    <scope>NUCLEOTIDE SEQUENCE [LARGE SCALE GENOMIC DNA]</scope>
    <source>
        <strain evidence="7 8">US_Bl 15I1</strain>
    </source>
</reference>
<evidence type="ECO:0000313" key="7">
    <source>
        <dbReference type="EMBL" id="WVX66671.1"/>
    </source>
</evidence>
<dbReference type="Pfam" id="PF03739">
    <property type="entry name" value="LptF_LptG"/>
    <property type="match status" value="1"/>
</dbReference>
<dbReference type="EMBL" id="CP133270">
    <property type="protein sequence ID" value="WVX66671.1"/>
    <property type="molecule type" value="Genomic_DNA"/>
</dbReference>
<feature type="transmembrane region" description="Helical" evidence="6">
    <location>
        <begin position="15"/>
        <end position="35"/>
    </location>
</feature>
<proteinExistence type="predicted"/>
<keyword evidence="3 6" id="KW-0812">Transmembrane</keyword>
<dbReference type="InterPro" id="IPR005495">
    <property type="entry name" value="LptG/LptF_permease"/>
</dbReference>
<evidence type="ECO:0000313" key="8">
    <source>
        <dbReference type="Proteomes" id="UP001330434"/>
    </source>
</evidence>
<evidence type="ECO:0000256" key="1">
    <source>
        <dbReference type="ARBA" id="ARBA00004651"/>
    </source>
</evidence>
<dbReference type="Proteomes" id="UP001330434">
    <property type="component" value="Chromosome"/>
</dbReference>
<evidence type="ECO:0000256" key="4">
    <source>
        <dbReference type="ARBA" id="ARBA00022989"/>
    </source>
</evidence>
<dbReference type="PANTHER" id="PTHR33529:SF2">
    <property type="entry name" value="LIPOPOLYSACCHARIDE EXPORT SYSTEM PERMEASE PROTEIN LPTG"/>
    <property type="match status" value="1"/>
</dbReference>
<evidence type="ECO:0000256" key="3">
    <source>
        <dbReference type="ARBA" id="ARBA00022692"/>
    </source>
</evidence>
<keyword evidence="2" id="KW-1003">Cell membrane</keyword>
<name>A0ABZ2C3B9_9PROT</name>
<feature type="transmembrane region" description="Helical" evidence="6">
    <location>
        <begin position="282"/>
        <end position="300"/>
    </location>
</feature>
<sequence length="365" mass="41409">MNFFSTLANYCNRTFLKSFLITLICLALIVAFFDFSEIQRRAAIRPDILLGLKLKLVLLKLFYILEQVLPFIVFISSLFIFWKLNRQNEVVVTRAAGVSALKLVLPVVIAALSVGFLDIGVINPISSVMMQKHEKLEDKYFHQKENSLKVSENGLWLRERHHDRQWVYRMGKADLPQKMFSDVTVYGFLENNEFMERYDAKSARLLDNHQLLLEDVWKLEKGKAPQKLTSLQIDTTLSQDSIENVGVHRAVLSFWQLPGYIHLLKVSGLSALKYEMYWHSTLARGFWLGAMILLAAAFSFRPIRSGGSVILAIAGLMSGFILYFIRDFTYALGTSGVVPAILAAWLPCILTAVMGLALLLHLEDG</sequence>
<accession>A0ABZ2C3B9</accession>
<feature type="transmembrane region" description="Helical" evidence="6">
    <location>
        <begin position="56"/>
        <end position="83"/>
    </location>
</feature>
<gene>
    <name evidence="7" type="ORF">Bealeia1_00853</name>
</gene>
<keyword evidence="4 6" id="KW-1133">Transmembrane helix</keyword>